<keyword evidence="2" id="KW-1185">Reference proteome</keyword>
<name>A0ABN8EH32_9GAMM</name>
<dbReference type="EMBL" id="CAKLPX010000002">
    <property type="protein sequence ID" value="CAH0991715.1"/>
    <property type="molecule type" value="Genomic_DNA"/>
</dbReference>
<sequence length="87" mass="8778">MLTLSLQGGIHGVLREGIGSSADILGQSKNHYNELGHPLLTDHISSAAANIVAEASSAGMLTLSLQGGIHGVLCDDIGSGSRAVLMA</sequence>
<dbReference type="Proteomes" id="UP000838100">
    <property type="component" value="Unassembled WGS sequence"/>
</dbReference>
<proteinExistence type="predicted"/>
<protein>
    <submittedName>
        <fullName evidence="1">Uncharacterized protein</fullName>
    </submittedName>
</protein>
<organism evidence="1 2">
    <name type="scientific">Sinobacterium norvegicum</name>
    <dbReference type="NCBI Taxonomy" id="1641715"/>
    <lineage>
        <taxon>Bacteria</taxon>
        <taxon>Pseudomonadati</taxon>
        <taxon>Pseudomonadota</taxon>
        <taxon>Gammaproteobacteria</taxon>
        <taxon>Cellvibrionales</taxon>
        <taxon>Spongiibacteraceae</taxon>
        <taxon>Sinobacterium</taxon>
    </lineage>
</organism>
<evidence type="ECO:0000313" key="2">
    <source>
        <dbReference type="Proteomes" id="UP000838100"/>
    </source>
</evidence>
<reference evidence="1" key="1">
    <citation type="submission" date="2021-12" db="EMBL/GenBank/DDBJ databases">
        <authorList>
            <person name="Rodrigo-Torres L."/>
            <person name="Arahal R. D."/>
            <person name="Lucena T."/>
        </authorList>
    </citation>
    <scope>NUCLEOTIDE SEQUENCE</scope>
    <source>
        <strain evidence="1">CECT 8267</strain>
    </source>
</reference>
<comment type="caution">
    <text evidence="1">The sequence shown here is derived from an EMBL/GenBank/DDBJ whole genome shotgun (WGS) entry which is preliminary data.</text>
</comment>
<gene>
    <name evidence="1" type="ORF">SIN8267_01829</name>
</gene>
<accession>A0ABN8EH32</accession>
<evidence type="ECO:0000313" key="1">
    <source>
        <dbReference type="EMBL" id="CAH0991715.1"/>
    </source>
</evidence>
<dbReference type="RefSeq" id="WP_237444417.1">
    <property type="nucleotide sequence ID" value="NZ_CAKLPX010000002.1"/>
</dbReference>